<evidence type="ECO:0000256" key="1">
    <source>
        <dbReference type="SAM" id="Phobius"/>
    </source>
</evidence>
<gene>
    <name evidence="2" type="ORF">DIS07_12840</name>
</gene>
<proteinExistence type="predicted"/>
<evidence type="ECO:0000313" key="2">
    <source>
        <dbReference type="EMBL" id="PWG04293.1"/>
    </source>
</evidence>
<comment type="caution">
    <text evidence="2">The sequence shown here is derived from an EMBL/GenBank/DDBJ whole genome shotgun (WGS) entry which is preliminary data.</text>
</comment>
<protein>
    <submittedName>
        <fullName evidence="2">Uncharacterized protein</fullName>
    </submittedName>
</protein>
<organism evidence="2 3">
    <name type="scientific">Polaribacter aquimarinus</name>
    <dbReference type="NCBI Taxonomy" id="2100726"/>
    <lineage>
        <taxon>Bacteria</taxon>
        <taxon>Pseudomonadati</taxon>
        <taxon>Bacteroidota</taxon>
        <taxon>Flavobacteriia</taxon>
        <taxon>Flavobacteriales</taxon>
        <taxon>Flavobacteriaceae</taxon>
    </lineage>
</organism>
<accession>A0A2U2J7H7</accession>
<dbReference type="Proteomes" id="UP000245670">
    <property type="component" value="Unassembled WGS sequence"/>
</dbReference>
<dbReference type="OrthoDB" id="821920at2"/>
<dbReference type="RefSeq" id="WP_109405663.1">
    <property type="nucleotide sequence ID" value="NZ_QFFG01000006.1"/>
</dbReference>
<feature type="transmembrane region" description="Helical" evidence="1">
    <location>
        <begin position="9"/>
        <end position="30"/>
    </location>
</feature>
<dbReference type="EMBL" id="QFFG01000006">
    <property type="protein sequence ID" value="PWG04293.1"/>
    <property type="molecule type" value="Genomic_DNA"/>
</dbReference>
<reference evidence="2 3" key="1">
    <citation type="submission" date="2018-05" db="EMBL/GenBank/DDBJ databases">
        <title>Polaribacter aquimarinus sp. nov., isolated from sediment in a sediment of sea.</title>
        <authorList>
            <person name="Lu D."/>
        </authorList>
    </citation>
    <scope>NUCLEOTIDE SEQUENCE [LARGE SCALE GENOMIC DNA]</scope>
    <source>
        <strain evidence="2 3">ZY113</strain>
    </source>
</reference>
<evidence type="ECO:0000313" key="3">
    <source>
        <dbReference type="Proteomes" id="UP000245670"/>
    </source>
</evidence>
<dbReference type="AlphaFoldDB" id="A0A2U2J7H7"/>
<keyword evidence="1" id="KW-1133">Transmembrane helix</keyword>
<name>A0A2U2J7H7_9FLAO</name>
<sequence length="299" mass="35193">MIKFIKKIIFYSFLTFILGNIISFSANYFLKKSQFYKPSFLVNGFNPNEKLDYFIVGSSRGLTSLDSKQIDESLDVKGINLSMDDTDLKTQFLMIKHFFKSGFKSEYLILSLDESHFINTTKNLGSNDYRFSPFIDRDYVKSHFKSYEKSILKIITNSNLNPLFNYSYHNFELLFPAVLSALKPKFRNKFDEKGNYSYPNSGVKLLYQEPKVENLKISNPILININSFLKQNNCKLIIYIGPYFNKNYVFENNYNFTIINHSNILKDDLDYYYDYMHVNLKGRKICSNLFSLDFKSFLK</sequence>
<keyword evidence="1" id="KW-0472">Membrane</keyword>
<keyword evidence="1" id="KW-0812">Transmembrane</keyword>
<keyword evidence="3" id="KW-1185">Reference proteome</keyword>